<feature type="region of interest" description="Disordered" evidence="3">
    <location>
        <begin position="31"/>
        <end position="56"/>
    </location>
</feature>
<evidence type="ECO:0000259" key="4">
    <source>
        <dbReference type="Pfam" id="PF13699"/>
    </source>
</evidence>
<dbReference type="InterPro" id="IPR016191">
    <property type="entry name" value="Ribonuclease/ribotoxin"/>
</dbReference>
<dbReference type="eggNOG" id="COG5412">
    <property type="taxonomic scope" value="Bacteria"/>
</dbReference>
<evidence type="ECO:0000313" key="6">
    <source>
        <dbReference type="Proteomes" id="UP000003835"/>
    </source>
</evidence>
<feature type="compositionally biased region" description="Polar residues" evidence="3">
    <location>
        <begin position="148"/>
        <end position="162"/>
    </location>
</feature>
<keyword evidence="2" id="KW-0378">Hydrolase</keyword>
<dbReference type="InterPro" id="IPR000026">
    <property type="entry name" value="N1-like"/>
</dbReference>
<dbReference type="STRING" id="118168.MC7420_3968"/>
<evidence type="ECO:0000256" key="2">
    <source>
        <dbReference type="ARBA" id="ARBA00022801"/>
    </source>
</evidence>
<dbReference type="AlphaFoldDB" id="B4VU95"/>
<feature type="region of interest" description="Disordered" evidence="3">
    <location>
        <begin position="148"/>
        <end position="358"/>
    </location>
</feature>
<dbReference type="HOGENOM" id="CLU_486366_0_0_3"/>
<name>B4VU95_9CYAN</name>
<keyword evidence="6" id="KW-1185">Reference proteome</keyword>
<dbReference type="Proteomes" id="UP000003835">
    <property type="component" value="Unassembled WGS sequence"/>
</dbReference>
<gene>
    <name evidence="5" type="ORF">MC7420_3968</name>
</gene>
<dbReference type="Pfam" id="PF13699">
    <property type="entry name" value="eCIS_core"/>
    <property type="match status" value="1"/>
</dbReference>
<dbReference type="Pfam" id="PF00545">
    <property type="entry name" value="Ribonuclease"/>
    <property type="match status" value="1"/>
</dbReference>
<evidence type="ECO:0000256" key="1">
    <source>
        <dbReference type="ARBA" id="ARBA00022722"/>
    </source>
</evidence>
<dbReference type="SUPFAM" id="SSF53933">
    <property type="entry name" value="Microbial ribonucleases"/>
    <property type="match status" value="1"/>
</dbReference>
<accession>B4VU95</accession>
<feature type="compositionally biased region" description="Polar residues" evidence="3">
    <location>
        <begin position="329"/>
        <end position="358"/>
    </location>
</feature>
<dbReference type="OrthoDB" id="468501at2"/>
<dbReference type="Gene3D" id="3.10.450.30">
    <property type="entry name" value="Microbial ribonucleases"/>
    <property type="match status" value="1"/>
</dbReference>
<organism evidence="5 6">
    <name type="scientific">Coleofasciculus chthonoplastes PCC 7420</name>
    <dbReference type="NCBI Taxonomy" id="118168"/>
    <lineage>
        <taxon>Bacteria</taxon>
        <taxon>Bacillati</taxon>
        <taxon>Cyanobacteriota</taxon>
        <taxon>Cyanophyceae</taxon>
        <taxon>Coleofasciculales</taxon>
        <taxon>Coleofasciculaceae</taxon>
        <taxon>Coleofasciculus</taxon>
    </lineage>
</organism>
<protein>
    <recommendedName>
        <fullName evidence="4">eCIS core domain-containing protein</fullName>
    </recommendedName>
</protein>
<dbReference type="InterPro" id="IPR025295">
    <property type="entry name" value="eCIS_core_dom"/>
</dbReference>
<dbReference type="EMBL" id="DS989853">
    <property type="protein sequence ID" value="EDX74444.1"/>
    <property type="molecule type" value="Genomic_DNA"/>
</dbReference>
<feature type="domain" description="eCIS core" evidence="4">
    <location>
        <begin position="357"/>
        <end position="431"/>
    </location>
</feature>
<evidence type="ECO:0000313" key="5">
    <source>
        <dbReference type="EMBL" id="EDX74444.1"/>
    </source>
</evidence>
<dbReference type="GO" id="GO:0016787">
    <property type="term" value="F:hydrolase activity"/>
    <property type="evidence" value="ECO:0007669"/>
    <property type="project" value="UniProtKB-KW"/>
</dbReference>
<dbReference type="GO" id="GO:0003723">
    <property type="term" value="F:RNA binding"/>
    <property type="evidence" value="ECO:0007669"/>
    <property type="project" value="InterPro"/>
</dbReference>
<sequence length="560" mass="62090">MSDRELHKGLVQDNIKYSQVELGRLVMGSRRRLNKKTSWESTSLPVRNPLQPRPFGKGIQARRAELPTTNVLQTRPFGTPKQASSPKQEMPDLQAQLKQAESFGYNAANIPTVPSSNATPIQAKLTIGEPNDKYEQEADQVASQVVNQINSPQSQPSVQGKTVQREALPEEEEEETPLSAKLESGTLQRETLPPEEEEETPLSAKLESGTLQRETLPPEEEEETPLSAKLESGTLQRETLPPEEEEETPLSAKLESGTLQRETLPPEEEEETPLSAKLESGTLQRETLPPEEEEETPLSAKLESGTLQRQGISPEEEEKKKISLKLMRKSQSGTGSTNSSVNLEESIQQKRGQGQSLSEDIREPMEQAFGADFSGVKVHTDSQSDQLNRSIQARAFTTGSDVFFKQGEYNPGSKDGQELLAHELTHVVQQNPTQSVQTKLIPSPDSHNHIIRRVLYQKGDPKGATVPSGAKTLASQVSSAKKIQVQVGKKKLNGFQIGNNQYVGDRPYKNLSGDLPSGVTYIEYDIYPYTGKNRGSDRIVIGSDGKRYYTNNHYTDFTEF</sequence>
<keyword evidence="1" id="KW-0540">Nuclease</keyword>
<reference evidence="5 6" key="1">
    <citation type="submission" date="2008-07" db="EMBL/GenBank/DDBJ databases">
        <authorList>
            <person name="Tandeau de Marsac N."/>
            <person name="Ferriera S."/>
            <person name="Johnson J."/>
            <person name="Kravitz S."/>
            <person name="Beeson K."/>
            <person name="Sutton G."/>
            <person name="Rogers Y.-H."/>
            <person name="Friedman R."/>
            <person name="Frazier M."/>
            <person name="Venter J.C."/>
        </authorList>
    </citation>
    <scope>NUCLEOTIDE SEQUENCE [LARGE SCALE GENOMIC DNA]</scope>
    <source>
        <strain evidence="5 6">PCC 7420</strain>
    </source>
</reference>
<evidence type="ECO:0000256" key="3">
    <source>
        <dbReference type="SAM" id="MobiDB-lite"/>
    </source>
</evidence>
<feature type="region of interest" description="Disordered" evidence="3">
    <location>
        <begin position="70"/>
        <end position="93"/>
    </location>
</feature>
<dbReference type="RefSeq" id="WP_006102290.1">
    <property type="nucleotide sequence ID" value="NZ_DS989853.1"/>
</dbReference>
<dbReference type="eggNOG" id="COG4290">
    <property type="taxonomic scope" value="Bacteria"/>
</dbReference>
<proteinExistence type="predicted"/>
<dbReference type="GO" id="GO:0004521">
    <property type="term" value="F:RNA endonuclease activity"/>
    <property type="evidence" value="ECO:0007669"/>
    <property type="project" value="InterPro"/>
</dbReference>